<protein>
    <recommendedName>
        <fullName evidence="3">CB1 cannabinoid receptor-interacting protein 1</fullName>
    </recommendedName>
</protein>
<proteinExistence type="inferred from homology"/>
<dbReference type="Pfam" id="PF15043">
    <property type="entry name" value="CNRIP1"/>
    <property type="match status" value="1"/>
</dbReference>
<dbReference type="PANTHER" id="PTHR31952">
    <property type="entry name" value="CB1 CANNABINOID RECEPTOR-INTERACTING PROTEIN 1"/>
    <property type="match status" value="1"/>
</dbReference>
<dbReference type="Proteomes" id="UP000046393">
    <property type="component" value="Unplaced"/>
</dbReference>
<dbReference type="GO" id="GO:0031718">
    <property type="term" value="F:type 1 cannabinoid receptor binding"/>
    <property type="evidence" value="ECO:0007669"/>
    <property type="project" value="TreeGrafter"/>
</dbReference>
<dbReference type="AlphaFoldDB" id="A0A0N5AET8"/>
<sequence>MDPSSFELCISFRDNETNEPIFFKTDGGRFTTSTRTIKLSVGCVYKITISCKPWRQLQSLNLSGSELLLNTESEGSAMRYVTHWNTDQQIPSRRATRFDLLLAVVQDSGPNQKIWQKPLQAKFYRNNDPHAKYGSKLESLLWKCAEGEKCEVVDEVFQ</sequence>
<reference evidence="6" key="1">
    <citation type="submission" date="2017-02" db="UniProtKB">
        <authorList>
            <consortium name="WormBaseParasite"/>
        </authorList>
    </citation>
    <scope>IDENTIFICATION</scope>
</reference>
<comment type="function">
    <text evidence="1">Suppresses cannabinoid receptor CNR1-mediated tonic inhibition of voltage-gated calcium channels.</text>
</comment>
<evidence type="ECO:0000256" key="4">
    <source>
        <dbReference type="ARBA" id="ARBA00026030"/>
    </source>
</evidence>
<organism evidence="5 6">
    <name type="scientific">Syphacia muris</name>
    <dbReference type="NCBI Taxonomy" id="451379"/>
    <lineage>
        <taxon>Eukaryota</taxon>
        <taxon>Metazoa</taxon>
        <taxon>Ecdysozoa</taxon>
        <taxon>Nematoda</taxon>
        <taxon>Chromadorea</taxon>
        <taxon>Rhabditida</taxon>
        <taxon>Spirurina</taxon>
        <taxon>Oxyuridomorpha</taxon>
        <taxon>Oxyuroidea</taxon>
        <taxon>Oxyuridae</taxon>
        <taxon>Syphacia</taxon>
    </lineage>
</organism>
<evidence type="ECO:0000256" key="1">
    <source>
        <dbReference type="ARBA" id="ARBA00003884"/>
    </source>
</evidence>
<evidence type="ECO:0000256" key="2">
    <source>
        <dbReference type="ARBA" id="ARBA00007288"/>
    </source>
</evidence>
<evidence type="ECO:0000313" key="5">
    <source>
        <dbReference type="Proteomes" id="UP000046393"/>
    </source>
</evidence>
<dbReference type="PANTHER" id="PTHR31952:SF1">
    <property type="entry name" value="CB1 CANNABINOID RECEPTOR-INTERACTING PROTEIN 1"/>
    <property type="match status" value="1"/>
</dbReference>
<comment type="subunit">
    <text evidence="4">Interacts with the cannabinoid receptor CNR1 (via C-terminus). Does not interact with cannabinoid receptor CNR2.</text>
</comment>
<keyword evidence="5" id="KW-1185">Reference proteome</keyword>
<evidence type="ECO:0000256" key="3">
    <source>
        <dbReference type="ARBA" id="ARBA00015651"/>
    </source>
</evidence>
<comment type="similarity">
    <text evidence="2">Belongs to the CNRIP family.</text>
</comment>
<evidence type="ECO:0000313" key="6">
    <source>
        <dbReference type="WBParaSite" id="SMUV_0000276001-mRNA-1"/>
    </source>
</evidence>
<dbReference type="WBParaSite" id="SMUV_0000276001-mRNA-1">
    <property type="protein sequence ID" value="SMUV_0000276001-mRNA-1"/>
    <property type="gene ID" value="SMUV_0000276001"/>
</dbReference>
<dbReference type="InterPro" id="IPR029204">
    <property type="entry name" value="CNRIP1"/>
</dbReference>
<dbReference type="GO" id="GO:0005886">
    <property type="term" value="C:plasma membrane"/>
    <property type="evidence" value="ECO:0007669"/>
    <property type="project" value="TreeGrafter"/>
</dbReference>
<name>A0A0N5AET8_9BILA</name>
<accession>A0A0N5AET8</accession>